<name>A0A2V1K1Z1_9BURK</name>
<feature type="transmembrane region" description="Helical" evidence="1">
    <location>
        <begin position="265"/>
        <end position="283"/>
    </location>
</feature>
<feature type="transmembrane region" description="Helical" evidence="1">
    <location>
        <begin position="303"/>
        <end position="321"/>
    </location>
</feature>
<feature type="transmembrane region" description="Helical" evidence="1">
    <location>
        <begin position="115"/>
        <end position="138"/>
    </location>
</feature>
<feature type="transmembrane region" description="Helical" evidence="1">
    <location>
        <begin position="50"/>
        <end position="70"/>
    </location>
</feature>
<reference evidence="3" key="1">
    <citation type="submission" date="2018-05" db="EMBL/GenBank/DDBJ databases">
        <authorList>
            <person name="Li Y."/>
        </authorList>
    </citation>
    <scope>NUCLEOTIDE SEQUENCE [LARGE SCALE GENOMIC DNA]</scope>
    <source>
        <strain evidence="3">3d-2-2</strain>
    </source>
</reference>
<proteinExistence type="predicted"/>
<dbReference type="Proteomes" id="UP000245212">
    <property type="component" value="Unassembled WGS sequence"/>
</dbReference>
<evidence type="ECO:0000313" key="2">
    <source>
        <dbReference type="EMBL" id="PWF22146.1"/>
    </source>
</evidence>
<dbReference type="AlphaFoldDB" id="A0A2V1K1Z1"/>
<feature type="transmembrane region" description="Helical" evidence="1">
    <location>
        <begin position="82"/>
        <end position="103"/>
    </location>
</feature>
<organism evidence="2 3">
    <name type="scientific">Corticimicrobacter populi</name>
    <dbReference type="NCBI Taxonomy" id="2175229"/>
    <lineage>
        <taxon>Bacteria</taxon>
        <taxon>Pseudomonadati</taxon>
        <taxon>Pseudomonadota</taxon>
        <taxon>Betaproteobacteria</taxon>
        <taxon>Burkholderiales</taxon>
        <taxon>Alcaligenaceae</taxon>
        <taxon>Corticimicrobacter</taxon>
    </lineage>
</organism>
<keyword evidence="1" id="KW-0472">Membrane</keyword>
<feature type="transmembrane region" description="Helical" evidence="1">
    <location>
        <begin position="158"/>
        <end position="186"/>
    </location>
</feature>
<feature type="transmembrane region" description="Helical" evidence="1">
    <location>
        <begin position="236"/>
        <end position="253"/>
    </location>
</feature>
<accession>A0A2V1K1Z1</accession>
<dbReference type="Pfam" id="PF13687">
    <property type="entry name" value="DUF4153"/>
    <property type="match status" value="1"/>
</dbReference>
<comment type="caution">
    <text evidence="2">The sequence shown here is derived from an EMBL/GenBank/DDBJ whole genome shotgun (WGS) entry which is preliminary data.</text>
</comment>
<feature type="transmembrane region" description="Helical" evidence="1">
    <location>
        <begin position="333"/>
        <end position="354"/>
    </location>
</feature>
<sequence>MVMADTQAVPVMRETGNPPWLLFGLAGLLQGLLLWLLFDGSAWLREVLSPSLFVALLNVVLAVPLSLYLTQDIPGLSGRRRTGIVVGMALLLALLGAHAGWVNDRDVIYHRFESYLSNGLLYAILGFTLIPLLAHVHWQGRVPRWSYAALFETAWRNGLMTVLAAILTGIFWGVFGAGMGLLGILGLKDLVQHVFEGYVVWPLTMMAFGCAIALLLARSQVLVTLRRFWLSLNQVFLPLLLLLAAVWAVAMLFTGITPLLETNKAALFMLWFIALAVHFVNTAWQDGEGEAPFRRSLRNVMGWLWLILVLAAALAAWALYLRIDQHGWTRDRIWAALVLLLAVVYVAGYAASLWQRGRRWFWSVAQTNIVAALLMCVALVLLLSPLLDPSRIAVNSQVARLERGEVKPDEFDFYMLLEQSGRYGQQALTQLAELSGSPAKEEIARLARKMQVNRGLTAVEDLPVRTDEEMLAALKILPGPAAMPPGAPEGLIAALRALSDTRTEQACLDGREECLLWPADLNGDGRTDLMLIVDQKHWGQVTIFSQDVESKRWQAVAEGIEVNAPWLEGMREGQARVVPSPWHNIEVEGRVMRLRSIDP</sequence>
<dbReference type="InterPro" id="IPR025291">
    <property type="entry name" value="DUF4153"/>
</dbReference>
<dbReference type="EMBL" id="QETA01000005">
    <property type="protein sequence ID" value="PWF22146.1"/>
    <property type="molecule type" value="Genomic_DNA"/>
</dbReference>
<feature type="transmembrane region" description="Helical" evidence="1">
    <location>
        <begin position="360"/>
        <end position="383"/>
    </location>
</feature>
<protein>
    <recommendedName>
        <fullName evidence="4">DUF4153 domain-containing protein</fullName>
    </recommendedName>
</protein>
<evidence type="ECO:0000313" key="3">
    <source>
        <dbReference type="Proteomes" id="UP000245212"/>
    </source>
</evidence>
<evidence type="ECO:0000256" key="1">
    <source>
        <dbReference type="SAM" id="Phobius"/>
    </source>
</evidence>
<feature type="transmembrane region" description="Helical" evidence="1">
    <location>
        <begin position="20"/>
        <end position="38"/>
    </location>
</feature>
<feature type="transmembrane region" description="Helical" evidence="1">
    <location>
        <begin position="198"/>
        <end position="216"/>
    </location>
</feature>
<keyword evidence="3" id="KW-1185">Reference proteome</keyword>
<gene>
    <name evidence="2" type="ORF">DD235_12240</name>
</gene>
<keyword evidence="1" id="KW-0812">Transmembrane</keyword>
<keyword evidence="1" id="KW-1133">Transmembrane helix</keyword>
<evidence type="ECO:0008006" key="4">
    <source>
        <dbReference type="Google" id="ProtNLM"/>
    </source>
</evidence>